<gene>
    <name evidence="1" type="ORF">LITE_LOCUS20552</name>
</gene>
<reference evidence="1" key="1">
    <citation type="submission" date="2022-08" db="EMBL/GenBank/DDBJ databases">
        <authorList>
            <person name="Gutierrez-Valencia J."/>
        </authorList>
    </citation>
    <scope>NUCLEOTIDE SEQUENCE</scope>
</reference>
<accession>A0AAV0KU33</accession>
<dbReference type="AlphaFoldDB" id="A0AAV0KU33"/>
<proteinExistence type="predicted"/>
<dbReference type="EMBL" id="CAMGYJ010000005">
    <property type="protein sequence ID" value="CAI0425787.1"/>
    <property type="molecule type" value="Genomic_DNA"/>
</dbReference>
<sequence>MPTRRRRFAVSVAGLGARRMVNYLFFYYRTKVLRIRDHGSWARNHWPNRRDPQGPGLLASLNLVLVGRCPSKAPSSKLQATMDDRHH</sequence>
<organism evidence="1 2">
    <name type="scientific">Linum tenue</name>
    <dbReference type="NCBI Taxonomy" id="586396"/>
    <lineage>
        <taxon>Eukaryota</taxon>
        <taxon>Viridiplantae</taxon>
        <taxon>Streptophyta</taxon>
        <taxon>Embryophyta</taxon>
        <taxon>Tracheophyta</taxon>
        <taxon>Spermatophyta</taxon>
        <taxon>Magnoliopsida</taxon>
        <taxon>eudicotyledons</taxon>
        <taxon>Gunneridae</taxon>
        <taxon>Pentapetalae</taxon>
        <taxon>rosids</taxon>
        <taxon>fabids</taxon>
        <taxon>Malpighiales</taxon>
        <taxon>Linaceae</taxon>
        <taxon>Linum</taxon>
    </lineage>
</organism>
<name>A0AAV0KU33_9ROSI</name>
<comment type="caution">
    <text evidence="1">The sequence shown here is derived from an EMBL/GenBank/DDBJ whole genome shotgun (WGS) entry which is preliminary data.</text>
</comment>
<evidence type="ECO:0000313" key="2">
    <source>
        <dbReference type="Proteomes" id="UP001154282"/>
    </source>
</evidence>
<evidence type="ECO:0000313" key="1">
    <source>
        <dbReference type="EMBL" id="CAI0425787.1"/>
    </source>
</evidence>
<protein>
    <submittedName>
        <fullName evidence="1">Uncharacterized protein</fullName>
    </submittedName>
</protein>
<keyword evidence="2" id="KW-1185">Reference proteome</keyword>
<dbReference type="Proteomes" id="UP001154282">
    <property type="component" value="Unassembled WGS sequence"/>
</dbReference>